<dbReference type="RefSeq" id="WP_183346779.1">
    <property type="nucleotide sequence ID" value="NZ_BLXY01000002.1"/>
</dbReference>
<gene>
    <name evidence="1" type="ORF">GMPD_18820</name>
</gene>
<name>A0A6V8MWL5_9BACT</name>
<sequence length="365" mass="43154">MNELFNFNYFSRAERDSMDLHKVDFSKYLSQLSDKSRRDSKPSHCFYCREKNNRFCNSHSVPASFLKNIAVDGKVFTTNVIIDLPILETEKGVNSSGTFQIICRKCDSEIFREYENASNYENMPTDKMLAQIAMKNHLRNIGKRLFEKSLYEHAIAELGNRLGKQYANMYFKEMLNVSKIDLLDYIRDFKKAKKAIEKEWENEYYLFFYERLEYVVPIAFQGEVCLNFDFNGNTINDVYNKSKHYNLQSLHIAIFPMKSYSIVMLFISKNSNRLRQFYKRFNSLEPSDKLSVVNYIILSYSEDVFMSKSIHDRLVNDEELKRIVGLTTIHFADSPIKNNDHLEHHFNLSDRHKTPNFLLMHHDNV</sequence>
<protein>
    <submittedName>
        <fullName evidence="1">Uncharacterized protein</fullName>
    </submittedName>
</protein>
<dbReference type="EMBL" id="BLXY01000002">
    <property type="protein sequence ID" value="GFO63963.1"/>
    <property type="molecule type" value="Genomic_DNA"/>
</dbReference>
<comment type="caution">
    <text evidence="1">The sequence shown here is derived from an EMBL/GenBank/DDBJ whole genome shotgun (WGS) entry which is preliminary data.</text>
</comment>
<accession>A0A6V8MWL5</accession>
<organism evidence="1 2">
    <name type="scientific">Geomonas paludis</name>
    <dbReference type="NCBI Taxonomy" id="2740185"/>
    <lineage>
        <taxon>Bacteria</taxon>
        <taxon>Pseudomonadati</taxon>
        <taxon>Thermodesulfobacteriota</taxon>
        <taxon>Desulfuromonadia</taxon>
        <taxon>Geobacterales</taxon>
        <taxon>Geobacteraceae</taxon>
        <taxon>Geomonas</taxon>
    </lineage>
</organism>
<proteinExistence type="predicted"/>
<reference evidence="2" key="1">
    <citation type="submission" date="2020-06" db="EMBL/GenBank/DDBJ databases">
        <title>Draft genomic sequecing of Geomonas sp. Red736.</title>
        <authorList>
            <person name="Itoh H."/>
            <person name="Xu Z.X."/>
            <person name="Ushijima N."/>
            <person name="Masuda Y."/>
            <person name="Shiratori Y."/>
            <person name="Senoo K."/>
        </authorList>
    </citation>
    <scope>NUCLEOTIDE SEQUENCE [LARGE SCALE GENOMIC DNA]</scope>
    <source>
        <strain evidence="2">Red736</strain>
    </source>
</reference>
<evidence type="ECO:0000313" key="2">
    <source>
        <dbReference type="Proteomes" id="UP000568888"/>
    </source>
</evidence>
<evidence type="ECO:0000313" key="1">
    <source>
        <dbReference type="EMBL" id="GFO63963.1"/>
    </source>
</evidence>
<dbReference type="AlphaFoldDB" id="A0A6V8MWL5"/>
<dbReference type="Proteomes" id="UP000568888">
    <property type="component" value="Unassembled WGS sequence"/>
</dbReference>